<evidence type="ECO:0000256" key="1">
    <source>
        <dbReference type="SAM" id="MobiDB-lite"/>
    </source>
</evidence>
<feature type="region of interest" description="Disordered" evidence="1">
    <location>
        <begin position="175"/>
        <end position="194"/>
    </location>
</feature>
<dbReference type="Proteomes" id="UP000292235">
    <property type="component" value="Chromosome"/>
</dbReference>
<protein>
    <submittedName>
        <fullName evidence="2">Uncharacterized protein</fullName>
    </submittedName>
</protein>
<dbReference type="EMBL" id="CP036455">
    <property type="protein sequence ID" value="QBI53471.1"/>
    <property type="molecule type" value="Genomic_DNA"/>
</dbReference>
<feature type="compositionally biased region" description="Polar residues" evidence="1">
    <location>
        <begin position="46"/>
        <end position="58"/>
    </location>
</feature>
<sequence length="194" mass="20907" precursor="true">MHHLTKKTLFAGGAVAAVLLLTASDCEGSSSQDQEAKRRQAGYDQLSANQPADSMSYSPTRETINRWIDTWDKKGALAYVYVQNGAGQYGYYVLDGPPVSYCAMLTPNYEIHDDDSTSADEVVPAPGMDGAYYSGQQCDVYYGFDATTGAYVEFSLGANQSYFLFNQPQTMGPYSDATQLGETSVDEAKGGGGN</sequence>
<dbReference type="KEGG" id="strr:EKD16_08385"/>
<keyword evidence="3" id="KW-1185">Reference proteome</keyword>
<reference evidence="2 3" key="1">
    <citation type="submission" date="2019-02" db="EMBL/GenBank/DDBJ databases">
        <authorList>
            <person name="Khodamoradi S."/>
            <person name="Hahnke R.L."/>
            <person name="Kaempfer P."/>
            <person name="Schumann P."/>
            <person name="Rohde M."/>
            <person name="Steinert M."/>
            <person name="Luzhetskyy A."/>
            <person name="Wink J."/>
            <person name="Ruckert C."/>
        </authorList>
    </citation>
    <scope>NUCLEOTIDE SEQUENCE [LARGE SCALE GENOMIC DNA]</scope>
    <source>
        <strain evidence="2 3">M2</strain>
    </source>
</reference>
<feature type="region of interest" description="Disordered" evidence="1">
    <location>
        <begin position="29"/>
        <end position="58"/>
    </location>
</feature>
<accession>A0A4P6Q2K5</accession>
<dbReference type="AlphaFoldDB" id="A0A4P6Q2K5"/>
<evidence type="ECO:0000313" key="3">
    <source>
        <dbReference type="Proteomes" id="UP000292235"/>
    </source>
</evidence>
<dbReference type="OrthoDB" id="4166752at2"/>
<evidence type="ECO:0000313" key="2">
    <source>
        <dbReference type="EMBL" id="QBI53471.1"/>
    </source>
</evidence>
<dbReference type="RefSeq" id="WP_131097832.1">
    <property type="nucleotide sequence ID" value="NZ_CP036455.1"/>
</dbReference>
<organism evidence="2 3">
    <name type="scientific">Streptomonospora litoralis</name>
    <dbReference type="NCBI Taxonomy" id="2498135"/>
    <lineage>
        <taxon>Bacteria</taxon>
        <taxon>Bacillati</taxon>
        <taxon>Actinomycetota</taxon>
        <taxon>Actinomycetes</taxon>
        <taxon>Streptosporangiales</taxon>
        <taxon>Nocardiopsidaceae</taxon>
        <taxon>Streptomonospora</taxon>
    </lineage>
</organism>
<gene>
    <name evidence="2" type="ORF">EKD16_08385</name>
</gene>
<name>A0A4P6Q2K5_9ACTN</name>
<proteinExistence type="predicted"/>